<feature type="compositionally biased region" description="Basic and acidic residues" evidence="1">
    <location>
        <begin position="336"/>
        <end position="349"/>
    </location>
</feature>
<dbReference type="PANTHER" id="PTHR22442:SF3">
    <property type="entry name" value="SOLUBLE LAMIN-ASSOCIATED PROTEIN OF 75 KDA"/>
    <property type="match status" value="1"/>
</dbReference>
<dbReference type="AlphaFoldDB" id="A0AAD1WBU8"/>
<accession>A0AAD1WBU8</accession>
<feature type="compositionally biased region" description="Polar residues" evidence="1">
    <location>
        <begin position="579"/>
        <end position="589"/>
    </location>
</feature>
<feature type="compositionally biased region" description="Basic residues" evidence="1">
    <location>
        <begin position="678"/>
        <end position="698"/>
    </location>
</feature>
<evidence type="ECO:0000313" key="3">
    <source>
        <dbReference type="Proteomes" id="UP001295444"/>
    </source>
</evidence>
<gene>
    <name evidence="2" type="ORF">PECUL_23A037084</name>
</gene>
<proteinExistence type="predicted"/>
<feature type="region of interest" description="Disordered" evidence="1">
    <location>
        <begin position="631"/>
        <end position="698"/>
    </location>
</feature>
<feature type="compositionally biased region" description="Basic and acidic residues" evidence="1">
    <location>
        <begin position="380"/>
        <end position="396"/>
    </location>
</feature>
<sequence>MYEVATEEQKSLLFSGMAYPVDILGSCSHEELESLSEEYLSDLRCSDPDNPEYFSFRDNTEIPISLSTVGFVPLYGGDQIHKILALFAPEDTLTAVALFLADQWWAVDDIVRTSNPSREGLKQVRSLGERVVLYVLNRIIYRKQEMERHEVPFLCHSRMDYAKILWRNGEAIGFYSVKPAGSSCAAYLTQSYLLPVLDTMYVRKRYHGKQFGLQVLEDFVDSFTEDTLGLRYPLSSCMYTACKQYLEKYPGDQELLWEVEGAGHWFQRTLISSILQSETRRLSVTDTYKNEECSVVVTSAPPGGNAEPNAQSIESHSHDSETGLTGDIQVELEADHTVNDTGDSKEHELTPVSTRTRSSQLKRPKIGKRVVESEPENEDVESKNDTRDTSNKLESKEQIVENFKELIQQLAEDKDDNDMAKLQEEISSKPVEQIFEECQDIQKIQDSLENKQDTEIEPVNGDITKELFSSDMVEAPEIASETLDTESNLEPADTDEKSLTTLVSVSMDLEKSFEDSFTDQVLNTEEMETSEHRTMTAGMVNTDVREDDFRESLEVKGTEKTVPVQSGDFSDNGLTTFEPTQTADTTSDDMSALYTGPQGEPVINVTEEALPVLRQGPLLVVELEDVAFQQSDVQKSHSGESTVETDQSDVSAQKSVEIGGESSSEEAETETPVIERRGLRRKARGIKGPAKRRTKLSV</sequence>
<evidence type="ECO:0008006" key="4">
    <source>
        <dbReference type="Google" id="ProtNLM"/>
    </source>
</evidence>
<dbReference type="EMBL" id="OW240916">
    <property type="protein sequence ID" value="CAH2296843.1"/>
    <property type="molecule type" value="Genomic_DNA"/>
</dbReference>
<keyword evidence="3" id="KW-1185">Reference proteome</keyword>
<organism evidence="2 3">
    <name type="scientific">Pelobates cultripes</name>
    <name type="common">Western spadefoot toad</name>
    <dbReference type="NCBI Taxonomy" id="61616"/>
    <lineage>
        <taxon>Eukaryota</taxon>
        <taxon>Metazoa</taxon>
        <taxon>Chordata</taxon>
        <taxon>Craniata</taxon>
        <taxon>Vertebrata</taxon>
        <taxon>Euteleostomi</taxon>
        <taxon>Amphibia</taxon>
        <taxon>Batrachia</taxon>
        <taxon>Anura</taxon>
        <taxon>Pelobatoidea</taxon>
        <taxon>Pelobatidae</taxon>
        <taxon>Pelobates</taxon>
    </lineage>
</organism>
<dbReference type="InterPro" id="IPR029625">
    <property type="entry name" value="FAM169"/>
</dbReference>
<feature type="region of interest" description="Disordered" evidence="1">
    <location>
        <begin position="297"/>
        <end position="322"/>
    </location>
</feature>
<protein>
    <recommendedName>
        <fullName evidence="4">Soluble lamin-associated protein of 75 kDa</fullName>
    </recommendedName>
</protein>
<feature type="compositionally biased region" description="Polar residues" evidence="1">
    <location>
        <begin position="639"/>
        <end position="654"/>
    </location>
</feature>
<feature type="region of interest" description="Disordered" evidence="1">
    <location>
        <begin position="579"/>
        <end position="599"/>
    </location>
</feature>
<reference evidence="2" key="1">
    <citation type="submission" date="2022-03" db="EMBL/GenBank/DDBJ databases">
        <authorList>
            <person name="Alioto T."/>
            <person name="Alioto T."/>
            <person name="Gomez Garrido J."/>
        </authorList>
    </citation>
    <scope>NUCLEOTIDE SEQUENCE</scope>
</reference>
<evidence type="ECO:0000313" key="2">
    <source>
        <dbReference type="EMBL" id="CAH2296843.1"/>
    </source>
</evidence>
<dbReference type="PANTHER" id="PTHR22442">
    <property type="match status" value="1"/>
</dbReference>
<name>A0AAD1WBU8_PELCU</name>
<feature type="region of interest" description="Disordered" evidence="1">
    <location>
        <begin position="336"/>
        <end position="396"/>
    </location>
</feature>
<dbReference type="Proteomes" id="UP001295444">
    <property type="component" value="Chromosome 05"/>
</dbReference>
<evidence type="ECO:0000256" key="1">
    <source>
        <dbReference type="SAM" id="MobiDB-lite"/>
    </source>
</evidence>